<keyword evidence="10" id="KW-0443">Lipid metabolism</keyword>
<dbReference type="SUPFAM" id="SSF48619">
    <property type="entry name" value="Phospholipase A2, PLA2"/>
    <property type="match status" value="1"/>
</dbReference>
<reference evidence="15 16" key="1">
    <citation type="journal article" date="2021" name="BMC Biol.">
        <title>Horizontally acquired antibacterial genes associated with adaptive radiation of ladybird beetles.</title>
        <authorList>
            <person name="Li H.S."/>
            <person name="Tang X.F."/>
            <person name="Huang Y.H."/>
            <person name="Xu Z.Y."/>
            <person name="Chen M.L."/>
            <person name="Du X.Y."/>
            <person name="Qiu B.Y."/>
            <person name="Chen P.T."/>
            <person name="Zhang W."/>
            <person name="Slipinski A."/>
            <person name="Escalona H.E."/>
            <person name="Waterhouse R.M."/>
            <person name="Zwick A."/>
            <person name="Pang H."/>
        </authorList>
    </citation>
    <scope>NUCLEOTIDE SEQUENCE [LARGE SCALE GENOMIC DNA]</scope>
    <source>
        <strain evidence="15">SYSU2018</strain>
    </source>
</reference>
<dbReference type="Gene3D" id="1.20.90.10">
    <property type="entry name" value="Phospholipase A2 domain"/>
    <property type="match status" value="1"/>
</dbReference>
<protein>
    <recommendedName>
        <fullName evidence="4">Phospholipase A2</fullName>
        <ecNumber evidence="3">3.1.1.4</ecNumber>
    </recommendedName>
    <alternativeName>
        <fullName evidence="12">Phosphatidylcholine 2-acylhydrolase</fullName>
    </alternativeName>
</protein>
<dbReference type="Proteomes" id="UP001516400">
    <property type="component" value="Unassembled WGS sequence"/>
</dbReference>
<dbReference type="PANTHER" id="PTHR12253">
    <property type="entry name" value="RH14732P"/>
    <property type="match status" value="1"/>
</dbReference>
<evidence type="ECO:0000313" key="15">
    <source>
        <dbReference type="EMBL" id="KAL3270742.1"/>
    </source>
</evidence>
<keyword evidence="7" id="KW-0378">Hydrolase</keyword>
<dbReference type="FunFam" id="1.20.90.10:FF:000002">
    <property type="entry name" value="Phospholipase A2 group III"/>
    <property type="match status" value="1"/>
</dbReference>
<comment type="caution">
    <text evidence="15">The sequence shown here is derived from an EMBL/GenBank/DDBJ whole genome shotgun (WGS) entry which is preliminary data.</text>
</comment>
<evidence type="ECO:0000256" key="13">
    <source>
        <dbReference type="SAM" id="SignalP"/>
    </source>
</evidence>
<keyword evidence="5" id="KW-0964">Secreted</keyword>
<sequence length="249" mass="28444">MFCAKEIQFLVFCLCLSEIYGSSVLVADNSMSNMVEFTSKPPFCHIHRDRGVIREKLLASDQRRVRQMTDDSIAKLVAICNKDFVHSAHQGGFIYPGTKWCGPGDKATNYTDLGYHTKEDICCREHDHCSKFLKPGDCERGICNNSPFTRSHCDCDAKFRKCLQNVNSETANTIGAIFFNVIQIICFKERTPCSDIHGFKSINISKCRLKFVRPRRYAVNIFKFKPLAFLKNQGLPNFVNQLFGKIKIF</sequence>
<keyword evidence="13" id="KW-0732">Signal</keyword>
<evidence type="ECO:0000256" key="12">
    <source>
        <dbReference type="ARBA" id="ARBA00029903"/>
    </source>
</evidence>
<keyword evidence="6" id="KW-0479">Metal-binding</keyword>
<dbReference type="EMBL" id="JABFTP020000042">
    <property type="protein sequence ID" value="KAL3270742.1"/>
    <property type="molecule type" value="Genomic_DNA"/>
</dbReference>
<evidence type="ECO:0000256" key="1">
    <source>
        <dbReference type="ARBA" id="ARBA00001913"/>
    </source>
</evidence>
<evidence type="ECO:0000256" key="9">
    <source>
        <dbReference type="ARBA" id="ARBA00022963"/>
    </source>
</evidence>
<dbReference type="PROSITE" id="PS00118">
    <property type="entry name" value="PA2_HIS"/>
    <property type="match status" value="1"/>
</dbReference>
<dbReference type="InterPro" id="IPR016090">
    <property type="entry name" value="PLA2-like_dom"/>
</dbReference>
<feature type="chain" id="PRO_5044856191" description="Phospholipase A2" evidence="13">
    <location>
        <begin position="22"/>
        <end position="249"/>
    </location>
</feature>
<keyword evidence="9" id="KW-0442">Lipid degradation</keyword>
<evidence type="ECO:0000256" key="7">
    <source>
        <dbReference type="ARBA" id="ARBA00022801"/>
    </source>
</evidence>
<feature type="domain" description="Phospholipase A2-like central" evidence="14">
    <location>
        <begin position="94"/>
        <end position="189"/>
    </location>
</feature>
<dbReference type="InterPro" id="IPR033113">
    <property type="entry name" value="PLA2_histidine"/>
</dbReference>
<keyword evidence="16" id="KW-1185">Reference proteome</keyword>
<dbReference type="AlphaFoldDB" id="A0ABD2MX47"/>
<evidence type="ECO:0000256" key="4">
    <source>
        <dbReference type="ARBA" id="ARBA00021721"/>
    </source>
</evidence>
<evidence type="ECO:0000313" key="16">
    <source>
        <dbReference type="Proteomes" id="UP001516400"/>
    </source>
</evidence>
<keyword evidence="11" id="KW-1015">Disulfide bond</keyword>
<comment type="cofactor">
    <cofactor evidence="1">
        <name>Ca(2+)</name>
        <dbReference type="ChEBI" id="CHEBI:29108"/>
    </cofactor>
</comment>
<dbReference type="GO" id="GO:0046872">
    <property type="term" value="F:metal ion binding"/>
    <property type="evidence" value="ECO:0007669"/>
    <property type="project" value="UniProtKB-KW"/>
</dbReference>
<evidence type="ECO:0000256" key="6">
    <source>
        <dbReference type="ARBA" id="ARBA00022723"/>
    </source>
</evidence>
<dbReference type="EC" id="3.1.1.4" evidence="3"/>
<dbReference type="GO" id="GO:0004623">
    <property type="term" value="F:phospholipase A2 activity"/>
    <property type="evidence" value="ECO:0007669"/>
    <property type="project" value="UniProtKB-EC"/>
</dbReference>
<evidence type="ECO:0000256" key="8">
    <source>
        <dbReference type="ARBA" id="ARBA00022837"/>
    </source>
</evidence>
<proteinExistence type="predicted"/>
<evidence type="ECO:0000256" key="3">
    <source>
        <dbReference type="ARBA" id="ARBA00013278"/>
    </source>
</evidence>
<accession>A0ABD2MX47</accession>
<dbReference type="InterPro" id="IPR036444">
    <property type="entry name" value="PLipase_A2_dom_sf"/>
</dbReference>
<feature type="signal peptide" evidence="13">
    <location>
        <begin position="1"/>
        <end position="21"/>
    </location>
</feature>
<evidence type="ECO:0000256" key="11">
    <source>
        <dbReference type="ARBA" id="ARBA00023157"/>
    </source>
</evidence>
<dbReference type="GO" id="GO:0016042">
    <property type="term" value="P:lipid catabolic process"/>
    <property type="evidence" value="ECO:0007669"/>
    <property type="project" value="UniProtKB-KW"/>
</dbReference>
<keyword evidence="8" id="KW-0106">Calcium</keyword>
<evidence type="ECO:0000256" key="10">
    <source>
        <dbReference type="ARBA" id="ARBA00023098"/>
    </source>
</evidence>
<dbReference type="GO" id="GO:0005576">
    <property type="term" value="C:extracellular region"/>
    <property type="evidence" value="ECO:0007669"/>
    <property type="project" value="UniProtKB-SubCell"/>
</dbReference>
<evidence type="ECO:0000256" key="2">
    <source>
        <dbReference type="ARBA" id="ARBA00004613"/>
    </source>
</evidence>
<evidence type="ECO:0000259" key="14">
    <source>
        <dbReference type="Pfam" id="PF05826"/>
    </source>
</evidence>
<organism evidence="15 16">
    <name type="scientific">Cryptolaemus montrouzieri</name>
    <dbReference type="NCBI Taxonomy" id="559131"/>
    <lineage>
        <taxon>Eukaryota</taxon>
        <taxon>Metazoa</taxon>
        <taxon>Ecdysozoa</taxon>
        <taxon>Arthropoda</taxon>
        <taxon>Hexapoda</taxon>
        <taxon>Insecta</taxon>
        <taxon>Pterygota</taxon>
        <taxon>Neoptera</taxon>
        <taxon>Endopterygota</taxon>
        <taxon>Coleoptera</taxon>
        <taxon>Polyphaga</taxon>
        <taxon>Cucujiformia</taxon>
        <taxon>Coccinelloidea</taxon>
        <taxon>Coccinellidae</taxon>
        <taxon>Scymninae</taxon>
        <taxon>Scymnini</taxon>
        <taxon>Cryptolaemus</taxon>
    </lineage>
</organism>
<dbReference type="Pfam" id="PF05826">
    <property type="entry name" value="Phospholip_A2_2"/>
    <property type="match status" value="1"/>
</dbReference>
<name>A0ABD2MX47_9CUCU</name>
<evidence type="ECO:0000256" key="5">
    <source>
        <dbReference type="ARBA" id="ARBA00022525"/>
    </source>
</evidence>
<dbReference type="CDD" id="cd04704">
    <property type="entry name" value="PLA2_bee_venom_like"/>
    <property type="match status" value="1"/>
</dbReference>
<comment type="subcellular location">
    <subcellularLocation>
        <location evidence="2">Secreted</location>
    </subcellularLocation>
</comment>
<gene>
    <name evidence="15" type="ORF">HHI36_021267</name>
</gene>